<reference evidence="1" key="1">
    <citation type="journal article" date="2021" name="New Phytol.">
        <title>Evolutionary innovations through gain and loss of genes in the ectomycorrhizal Boletales.</title>
        <authorList>
            <person name="Wu G."/>
            <person name="Miyauchi S."/>
            <person name="Morin E."/>
            <person name="Kuo A."/>
            <person name="Drula E."/>
            <person name="Varga T."/>
            <person name="Kohler A."/>
            <person name="Feng B."/>
            <person name="Cao Y."/>
            <person name="Lipzen A."/>
            <person name="Daum C."/>
            <person name="Hundley H."/>
            <person name="Pangilinan J."/>
            <person name="Johnson J."/>
            <person name="Barry K."/>
            <person name="LaButti K."/>
            <person name="Ng V."/>
            <person name="Ahrendt S."/>
            <person name="Min B."/>
            <person name="Choi I.G."/>
            <person name="Park H."/>
            <person name="Plett J.M."/>
            <person name="Magnuson J."/>
            <person name="Spatafora J.W."/>
            <person name="Nagy L.G."/>
            <person name="Henrissat B."/>
            <person name="Grigoriev I.V."/>
            <person name="Yang Z.L."/>
            <person name="Xu J."/>
            <person name="Martin F.M."/>
        </authorList>
    </citation>
    <scope>NUCLEOTIDE SEQUENCE</scope>
    <source>
        <strain evidence="1">KUC20120723A-06</strain>
    </source>
</reference>
<evidence type="ECO:0000313" key="2">
    <source>
        <dbReference type="Proteomes" id="UP000790709"/>
    </source>
</evidence>
<name>A0ACB8B2B8_9AGAM</name>
<gene>
    <name evidence="1" type="ORF">BV22DRAFT_1199803</name>
</gene>
<keyword evidence="2" id="KW-1185">Reference proteome</keyword>
<comment type="caution">
    <text evidence="1">The sequence shown here is derived from an EMBL/GenBank/DDBJ whole genome shotgun (WGS) entry which is preliminary data.</text>
</comment>
<sequence>MSTTDALLALRNAIKSNAPITYAPTPDSLATATDLVLGPSLSLPKSTPTRYTKPGSPTECYSLEAVYLAWLLRDAQGAEYVKQARELGLAVGFVSVTERKTVVEWLEGRALDQTQGGRILPLEAESTTPPGTPPPSTAALASTPSAATPKHTHAPAADSPTKRRYVADPQDVEVVKRIRENEVELRDRNTVLRGTKANNFSPLRTAYAEKLKKLKEVQGQKGQAVVPAPSAGLGLMQARKAKSTSPIIIISSSPTALITMHNVKRFLQESVFEPSAAARARSGAQGGGRGEDLVTVDRALSSSHSSSSSSSHPSAGGSGGGSGTGGGSGGGSGGPRQRYFIIDSTEALAKFGGADDAWERVVCVMTTGQAWQFRPYKWAEPRVLFHHVKGIYVSWTNDPPNTKIKDWNVTELKIDPHRRHVDKSVVAHFWKILDDWTAANKPWLMK</sequence>
<dbReference type="EMBL" id="MU266724">
    <property type="protein sequence ID" value="KAH7918857.1"/>
    <property type="molecule type" value="Genomic_DNA"/>
</dbReference>
<protein>
    <submittedName>
        <fullName evidence="1">CDC73-domain-containing protein</fullName>
    </submittedName>
</protein>
<proteinExistence type="predicted"/>
<evidence type="ECO:0000313" key="1">
    <source>
        <dbReference type="EMBL" id="KAH7918857.1"/>
    </source>
</evidence>
<organism evidence="1 2">
    <name type="scientific">Leucogyrophana mollusca</name>
    <dbReference type="NCBI Taxonomy" id="85980"/>
    <lineage>
        <taxon>Eukaryota</taxon>
        <taxon>Fungi</taxon>
        <taxon>Dikarya</taxon>
        <taxon>Basidiomycota</taxon>
        <taxon>Agaricomycotina</taxon>
        <taxon>Agaricomycetes</taxon>
        <taxon>Agaricomycetidae</taxon>
        <taxon>Boletales</taxon>
        <taxon>Boletales incertae sedis</taxon>
        <taxon>Leucogyrophana</taxon>
    </lineage>
</organism>
<accession>A0ACB8B2B8</accession>
<dbReference type="Proteomes" id="UP000790709">
    <property type="component" value="Unassembled WGS sequence"/>
</dbReference>